<evidence type="ECO:0000256" key="1">
    <source>
        <dbReference type="SAM" id="Phobius"/>
    </source>
</evidence>
<organism evidence="2 3">
    <name type="scientific">Gilvimarinus algae</name>
    <dbReference type="NCBI Taxonomy" id="3058037"/>
    <lineage>
        <taxon>Bacteria</taxon>
        <taxon>Pseudomonadati</taxon>
        <taxon>Pseudomonadota</taxon>
        <taxon>Gammaproteobacteria</taxon>
        <taxon>Cellvibrionales</taxon>
        <taxon>Cellvibrionaceae</taxon>
        <taxon>Gilvimarinus</taxon>
    </lineage>
</organism>
<proteinExistence type="predicted"/>
<comment type="caution">
    <text evidence="2">The sequence shown here is derived from an EMBL/GenBank/DDBJ whole genome shotgun (WGS) entry which is preliminary data.</text>
</comment>
<protein>
    <submittedName>
        <fullName evidence="2">Uncharacterized protein</fullName>
    </submittedName>
</protein>
<dbReference type="Proteomes" id="UP001168380">
    <property type="component" value="Unassembled WGS sequence"/>
</dbReference>
<keyword evidence="1" id="KW-0472">Membrane</keyword>
<reference evidence="2" key="1">
    <citation type="submission" date="2023-07" db="EMBL/GenBank/DDBJ databases">
        <title>Gilvimarinus algae sp. nov., isolated from the surface of Kelp.</title>
        <authorList>
            <person name="Sun Y.Y."/>
            <person name="Gong Y."/>
            <person name="Du Z.J."/>
        </authorList>
    </citation>
    <scope>NUCLEOTIDE SEQUENCE</scope>
    <source>
        <strain evidence="2">SDUM040014</strain>
    </source>
</reference>
<gene>
    <name evidence="2" type="ORF">QWI16_17575</name>
</gene>
<sequence>MERIAFIGRLFFKNEIPFTLYRAFFFVFISFLPVFAWSNPLTGADSGYCPAGQVSSTSRPQRALDYSCAITFASLSDDLDSYQLIDSSSGTNPPVSGGWKIPVSKFRQASFLQGRRLLVIQESFRRSALSRICQLSREADLDISVAVGKGWPPEIQRALYPSLELSANELFLEYHLGDLDLVASSPGVSRQLMSIGLSNHRLQDGMTYLKASKGAFSAPIVIISDPFNMEPKSVSRKSGAYSVEGGVQALAAYNMDAKKTHQGQSGNRNDFSCAVQ</sequence>
<name>A0ABT8TMX1_9GAMM</name>
<feature type="transmembrane region" description="Helical" evidence="1">
    <location>
        <begin position="20"/>
        <end position="38"/>
    </location>
</feature>
<dbReference type="EMBL" id="JAULRT010000062">
    <property type="protein sequence ID" value="MDO3383996.1"/>
    <property type="molecule type" value="Genomic_DNA"/>
</dbReference>
<evidence type="ECO:0000313" key="2">
    <source>
        <dbReference type="EMBL" id="MDO3383996.1"/>
    </source>
</evidence>
<keyword evidence="1" id="KW-0812">Transmembrane</keyword>
<dbReference type="RefSeq" id="WP_302715187.1">
    <property type="nucleotide sequence ID" value="NZ_JAULRT010000062.1"/>
</dbReference>
<keyword evidence="3" id="KW-1185">Reference proteome</keyword>
<keyword evidence="1" id="KW-1133">Transmembrane helix</keyword>
<accession>A0ABT8TMX1</accession>
<evidence type="ECO:0000313" key="3">
    <source>
        <dbReference type="Proteomes" id="UP001168380"/>
    </source>
</evidence>